<organism evidence="2">
    <name type="scientific">Tanacetum cinerariifolium</name>
    <name type="common">Dalmatian daisy</name>
    <name type="synonym">Chrysanthemum cinerariifolium</name>
    <dbReference type="NCBI Taxonomy" id="118510"/>
    <lineage>
        <taxon>Eukaryota</taxon>
        <taxon>Viridiplantae</taxon>
        <taxon>Streptophyta</taxon>
        <taxon>Embryophyta</taxon>
        <taxon>Tracheophyta</taxon>
        <taxon>Spermatophyta</taxon>
        <taxon>Magnoliopsida</taxon>
        <taxon>eudicotyledons</taxon>
        <taxon>Gunneridae</taxon>
        <taxon>Pentapetalae</taxon>
        <taxon>asterids</taxon>
        <taxon>campanulids</taxon>
        <taxon>Asterales</taxon>
        <taxon>Asteraceae</taxon>
        <taxon>Asteroideae</taxon>
        <taxon>Anthemideae</taxon>
        <taxon>Anthemidinae</taxon>
        <taxon>Tanacetum</taxon>
    </lineage>
</organism>
<feature type="compositionally biased region" description="Low complexity" evidence="1">
    <location>
        <begin position="11"/>
        <end position="26"/>
    </location>
</feature>
<feature type="non-terminal residue" evidence="2">
    <location>
        <position position="83"/>
    </location>
</feature>
<sequence>RRAAAGELYRYGRPGPQRRGAGPAREPGAEKAARAEAETQRQRFAETLLALPAQVATYQGPDHVYNFVNPAYQRYFPVPNLLG</sequence>
<feature type="non-terminal residue" evidence="2">
    <location>
        <position position="1"/>
    </location>
</feature>
<evidence type="ECO:0000313" key="2">
    <source>
        <dbReference type="EMBL" id="GFD58921.1"/>
    </source>
</evidence>
<accession>A0A699XPU0</accession>
<feature type="compositionally biased region" description="Basic and acidic residues" evidence="1">
    <location>
        <begin position="27"/>
        <end position="38"/>
    </location>
</feature>
<dbReference type="Gene3D" id="3.30.450.20">
    <property type="entry name" value="PAS domain"/>
    <property type="match status" value="1"/>
</dbReference>
<protein>
    <recommendedName>
        <fullName evidence="3">PAS domain-containing protein</fullName>
    </recommendedName>
</protein>
<name>A0A699XPU0_TANCI</name>
<proteinExistence type="predicted"/>
<comment type="caution">
    <text evidence="2">The sequence shown here is derived from an EMBL/GenBank/DDBJ whole genome shotgun (WGS) entry which is preliminary data.</text>
</comment>
<gene>
    <name evidence="2" type="ORF">Tci_930890</name>
</gene>
<evidence type="ECO:0008006" key="3">
    <source>
        <dbReference type="Google" id="ProtNLM"/>
    </source>
</evidence>
<feature type="region of interest" description="Disordered" evidence="1">
    <location>
        <begin position="1"/>
        <end position="38"/>
    </location>
</feature>
<dbReference type="AlphaFoldDB" id="A0A699XPU0"/>
<dbReference type="EMBL" id="BKCJ011859074">
    <property type="protein sequence ID" value="GFD58921.1"/>
    <property type="molecule type" value="Genomic_DNA"/>
</dbReference>
<reference evidence="2" key="1">
    <citation type="journal article" date="2019" name="Sci. Rep.">
        <title>Draft genome of Tanacetum cinerariifolium, the natural source of mosquito coil.</title>
        <authorList>
            <person name="Yamashiro T."/>
            <person name="Shiraishi A."/>
            <person name="Satake H."/>
            <person name="Nakayama K."/>
        </authorList>
    </citation>
    <scope>NUCLEOTIDE SEQUENCE</scope>
</reference>
<evidence type="ECO:0000256" key="1">
    <source>
        <dbReference type="SAM" id="MobiDB-lite"/>
    </source>
</evidence>